<gene>
    <name evidence="1" type="ORF">H8K32_00705</name>
</gene>
<proteinExistence type="predicted"/>
<reference evidence="1" key="1">
    <citation type="submission" date="2020-08" db="EMBL/GenBank/DDBJ databases">
        <title>Novel species isolated from subtropical streams in China.</title>
        <authorList>
            <person name="Lu H."/>
        </authorList>
    </citation>
    <scope>NUCLEOTIDE SEQUENCE</scope>
    <source>
        <strain evidence="1">KACC 12607</strain>
    </source>
</reference>
<dbReference type="Proteomes" id="UP000634011">
    <property type="component" value="Unassembled WGS sequence"/>
</dbReference>
<evidence type="ECO:0000313" key="2">
    <source>
        <dbReference type="Proteomes" id="UP000634011"/>
    </source>
</evidence>
<dbReference type="EMBL" id="JACOFV010000001">
    <property type="protein sequence ID" value="MBC3860607.1"/>
    <property type="molecule type" value="Genomic_DNA"/>
</dbReference>
<sequence>MSGLAAGFGASIGPATSGLQGFDKAAAIAGRAAIANTLTQGVAIAAGTQNSFNWRNVAASAVGAGVGAQATNMLGSSFGDLDQFGGNVARGTISGFAAGLTSSVMRGGHIELTQVATDAFGNALGSSLANGSLSGSATSNRGDSITGLNSDISTYNGMTAQGALNSLDPIALNASSSQRIYPGYDSSELARSGYNGRSVFVDTPLDRNGYWRCQFLLLEVRQIRWFLRGNYARGKLKRVGTVSFIRCLAGIFLNLKALRK</sequence>
<protein>
    <submittedName>
        <fullName evidence="1">Uncharacterized protein</fullName>
    </submittedName>
</protein>
<dbReference type="RefSeq" id="WP_186910548.1">
    <property type="nucleotide sequence ID" value="NZ_JACOFV010000001.1"/>
</dbReference>
<accession>A0A923KHC5</accession>
<organism evidence="1 2">
    <name type="scientific">Undibacterium jejuense</name>
    <dbReference type="NCBI Taxonomy" id="1344949"/>
    <lineage>
        <taxon>Bacteria</taxon>
        <taxon>Pseudomonadati</taxon>
        <taxon>Pseudomonadota</taxon>
        <taxon>Betaproteobacteria</taxon>
        <taxon>Burkholderiales</taxon>
        <taxon>Oxalobacteraceae</taxon>
        <taxon>Undibacterium</taxon>
    </lineage>
</organism>
<evidence type="ECO:0000313" key="1">
    <source>
        <dbReference type="EMBL" id="MBC3860607.1"/>
    </source>
</evidence>
<keyword evidence="2" id="KW-1185">Reference proteome</keyword>
<comment type="caution">
    <text evidence="1">The sequence shown here is derived from an EMBL/GenBank/DDBJ whole genome shotgun (WGS) entry which is preliminary data.</text>
</comment>
<dbReference type="AlphaFoldDB" id="A0A923KHC5"/>
<name>A0A923KHC5_9BURK</name>